<feature type="domain" description="NAD-dependent epimerase/dehydratase" evidence="3">
    <location>
        <begin position="160"/>
        <end position="230"/>
    </location>
</feature>
<sequence length="344" mass="37018">MRVVVIGGTQFIGRRVAAELLARGDEVLVVHRGGHEPPELAACRHLHVDRREFDTVADEVAAFAPDAVVDTVAMSGIDAATSLPHLPDVPVVVLSSADVYQAFDVMRGAAPEPVAVPLTEDAELRRTRYPHRGAGFAIGDYDFDSYEKLDVEPAYLERGGTVLRLGFVYGEHDYQRREEPVLRRVRAGRERIPVGPGDWLASRVYVGDVAGAVLAALGNPAAHGEVFNIAEPTSLPVVAWVRQILAAAGHRAELVRVPESRVPADLVLTGSSVQHVLLDSRKAMDLLGWSPGPVEESIGRSVRWHLANPPESADPDFSADDKALAKAAARSGAGRPVEAENVSR</sequence>
<evidence type="ECO:0000259" key="3">
    <source>
        <dbReference type="Pfam" id="PF01370"/>
    </source>
</evidence>
<dbReference type="RefSeq" id="WP_170140979.1">
    <property type="nucleotide sequence ID" value="NZ_PVZC01000004.1"/>
</dbReference>
<dbReference type="EMBL" id="PVZC01000004">
    <property type="protein sequence ID" value="PRX98600.1"/>
    <property type="molecule type" value="Genomic_DNA"/>
</dbReference>
<name>A0A2T0Q493_9ACTN</name>
<feature type="compositionally biased region" description="Low complexity" evidence="2">
    <location>
        <begin position="325"/>
        <end position="335"/>
    </location>
</feature>
<evidence type="ECO:0000256" key="2">
    <source>
        <dbReference type="SAM" id="MobiDB-lite"/>
    </source>
</evidence>
<dbReference type="InterPro" id="IPR036291">
    <property type="entry name" value="NAD(P)-bd_dom_sf"/>
</dbReference>
<proteinExistence type="inferred from homology"/>
<organism evidence="4 5">
    <name type="scientific">Allonocardiopsis opalescens</name>
    <dbReference type="NCBI Taxonomy" id="1144618"/>
    <lineage>
        <taxon>Bacteria</taxon>
        <taxon>Bacillati</taxon>
        <taxon>Actinomycetota</taxon>
        <taxon>Actinomycetes</taxon>
        <taxon>Streptosporangiales</taxon>
        <taxon>Allonocardiopsis</taxon>
    </lineage>
</organism>
<protein>
    <submittedName>
        <fullName evidence="4">Nucleoside-diphosphate-sugar epimerase</fullName>
    </submittedName>
</protein>
<dbReference type="SUPFAM" id="SSF51735">
    <property type="entry name" value="NAD(P)-binding Rossmann-fold domains"/>
    <property type="match status" value="1"/>
</dbReference>
<dbReference type="Pfam" id="PF01370">
    <property type="entry name" value="Epimerase"/>
    <property type="match status" value="2"/>
</dbReference>
<accession>A0A2T0Q493</accession>
<dbReference type="AlphaFoldDB" id="A0A2T0Q493"/>
<comment type="caution">
    <text evidence="4">The sequence shown here is derived from an EMBL/GenBank/DDBJ whole genome shotgun (WGS) entry which is preliminary data.</text>
</comment>
<dbReference type="Gene3D" id="3.40.50.720">
    <property type="entry name" value="NAD(P)-binding Rossmann-like Domain"/>
    <property type="match status" value="1"/>
</dbReference>
<evidence type="ECO:0000313" key="5">
    <source>
        <dbReference type="Proteomes" id="UP000237846"/>
    </source>
</evidence>
<dbReference type="PANTHER" id="PTHR43000">
    <property type="entry name" value="DTDP-D-GLUCOSE 4,6-DEHYDRATASE-RELATED"/>
    <property type="match status" value="1"/>
</dbReference>
<dbReference type="Proteomes" id="UP000237846">
    <property type="component" value="Unassembled WGS sequence"/>
</dbReference>
<evidence type="ECO:0000256" key="1">
    <source>
        <dbReference type="ARBA" id="ARBA00007637"/>
    </source>
</evidence>
<reference evidence="4 5" key="1">
    <citation type="submission" date="2018-03" db="EMBL/GenBank/DDBJ databases">
        <title>Genomic Encyclopedia of Archaeal and Bacterial Type Strains, Phase II (KMG-II): from individual species to whole genera.</title>
        <authorList>
            <person name="Goeker M."/>
        </authorList>
    </citation>
    <scope>NUCLEOTIDE SEQUENCE [LARGE SCALE GENOMIC DNA]</scope>
    <source>
        <strain evidence="4 5">DSM 45601</strain>
    </source>
</reference>
<dbReference type="InterPro" id="IPR001509">
    <property type="entry name" value="Epimerase_deHydtase"/>
</dbReference>
<comment type="similarity">
    <text evidence="1">Belongs to the NAD(P)-dependent epimerase/dehydratase family.</text>
</comment>
<gene>
    <name evidence="4" type="ORF">CLV72_104178</name>
</gene>
<feature type="region of interest" description="Disordered" evidence="2">
    <location>
        <begin position="309"/>
        <end position="344"/>
    </location>
</feature>
<feature type="domain" description="NAD-dependent epimerase/dehydratase" evidence="3">
    <location>
        <begin position="3"/>
        <end position="82"/>
    </location>
</feature>
<evidence type="ECO:0000313" key="4">
    <source>
        <dbReference type="EMBL" id="PRX98600.1"/>
    </source>
</evidence>
<keyword evidence="5" id="KW-1185">Reference proteome</keyword>